<dbReference type="Pfam" id="PF00216">
    <property type="entry name" value="Bac_DNA_binding"/>
    <property type="match status" value="1"/>
</dbReference>
<dbReference type="AlphaFoldDB" id="A0A2C6CJL6"/>
<comment type="caution">
    <text evidence="1">The sequence shown here is derived from an EMBL/GenBank/DDBJ whole genome shotgun (WGS) entry which is preliminary data.</text>
</comment>
<dbReference type="EMBL" id="NIRM01000001">
    <property type="protein sequence ID" value="PHI10024.1"/>
    <property type="molecule type" value="Genomic_DNA"/>
</dbReference>
<dbReference type="GO" id="GO:0030527">
    <property type="term" value="F:structural constituent of chromatin"/>
    <property type="evidence" value="ECO:0007669"/>
    <property type="project" value="InterPro"/>
</dbReference>
<evidence type="ECO:0008006" key="3">
    <source>
        <dbReference type="Google" id="ProtNLM"/>
    </source>
</evidence>
<dbReference type="RefSeq" id="WP_008799793.1">
    <property type="nucleotide sequence ID" value="NZ_CP077110.1"/>
</dbReference>
<evidence type="ECO:0000313" key="1">
    <source>
        <dbReference type="EMBL" id="PHI10024.1"/>
    </source>
</evidence>
<reference evidence="1 2" key="1">
    <citation type="submission" date="2017-06" db="EMBL/GenBank/DDBJ databases">
        <title>Draft genome sequence of Fusobacterium nucleatum subsp. polymorphum KCOM 1267 (=ChDC F290).</title>
        <authorList>
            <person name="Kook J.-K."/>
            <person name="Park S.-N."/>
            <person name="Lim Y.K."/>
            <person name="Roh H."/>
        </authorList>
    </citation>
    <scope>NUCLEOTIDE SEQUENCE [LARGE SCALE GENOMIC DNA]</scope>
    <source>
        <strain evidence="2">KCOM 1267(ChDC F290)</strain>
    </source>
</reference>
<dbReference type="InterPro" id="IPR010992">
    <property type="entry name" value="IHF-like_DNA-bd_dom_sf"/>
</dbReference>
<evidence type="ECO:0000313" key="2">
    <source>
        <dbReference type="Proteomes" id="UP000221504"/>
    </source>
</evidence>
<dbReference type="InterPro" id="IPR000119">
    <property type="entry name" value="Hist_DNA-bd"/>
</dbReference>
<dbReference type="SUPFAM" id="SSF47729">
    <property type="entry name" value="IHF-like DNA-binding proteins"/>
    <property type="match status" value="1"/>
</dbReference>
<sequence length="111" mass="13013">MMIKNEGYNIFLKEYAKISNFSIEKAEELTKNFIEAIRNTLSNYEIQNILLKRLGSFIVHEQKERNGTLFGKKEVVTFPAKKAIKFKFSRNAKEKIEENIKERKRKNGGVL</sequence>
<gene>
    <name evidence="1" type="ORF">CBG52_02140</name>
</gene>
<name>A0A2C6CJL6_FUSNP</name>
<dbReference type="GO" id="GO:0003677">
    <property type="term" value="F:DNA binding"/>
    <property type="evidence" value="ECO:0007669"/>
    <property type="project" value="InterPro"/>
</dbReference>
<accession>A0A2C6CJL6</accession>
<proteinExistence type="predicted"/>
<organism evidence="1 2">
    <name type="scientific">Fusobacterium nucleatum subsp. polymorphum</name>
    <name type="common">Fusobacterium polymorphum</name>
    <dbReference type="NCBI Taxonomy" id="76857"/>
    <lineage>
        <taxon>Bacteria</taxon>
        <taxon>Fusobacteriati</taxon>
        <taxon>Fusobacteriota</taxon>
        <taxon>Fusobacteriia</taxon>
        <taxon>Fusobacteriales</taxon>
        <taxon>Fusobacteriaceae</taxon>
        <taxon>Fusobacterium</taxon>
    </lineage>
</organism>
<protein>
    <recommendedName>
        <fullName evidence="3">DNA-binding protein HU</fullName>
    </recommendedName>
</protein>
<dbReference type="Proteomes" id="UP000221504">
    <property type="component" value="Unassembled WGS sequence"/>
</dbReference>
<dbReference type="Gene3D" id="4.10.520.10">
    <property type="entry name" value="IHF-like DNA-binding proteins"/>
    <property type="match status" value="1"/>
</dbReference>